<evidence type="ECO:0000256" key="1">
    <source>
        <dbReference type="SAM" id="SignalP"/>
    </source>
</evidence>
<feature type="chain" id="PRO_5026975746" evidence="1">
    <location>
        <begin position="19"/>
        <end position="112"/>
    </location>
</feature>
<dbReference type="KEGG" id="bman:114244869"/>
<sequence>MAFTKFLFMLSLITIASAGFVWQDDNFPGFPSDMWPSIQIPTIPPFDPKIPNFSFSFPSPDNIKKTKPQPGQTYSGVYVSSSGGKGTMVANINGEVIEKKFGEDSKKSKSNS</sequence>
<dbReference type="RefSeq" id="XP_028032607.1">
    <property type="nucleotide sequence ID" value="XM_028176806.1"/>
</dbReference>
<evidence type="ECO:0000313" key="3">
    <source>
        <dbReference type="RefSeq" id="XP_028032607.1"/>
    </source>
</evidence>
<protein>
    <submittedName>
        <fullName evidence="3">Seroin-like</fullName>
    </submittedName>
</protein>
<gene>
    <name evidence="3" type="primary">LOC114244869</name>
</gene>
<organism evidence="2 3">
    <name type="scientific">Bombyx mandarina</name>
    <name type="common">Wild silk moth</name>
    <name type="synonym">Wild silkworm</name>
    <dbReference type="NCBI Taxonomy" id="7092"/>
    <lineage>
        <taxon>Eukaryota</taxon>
        <taxon>Metazoa</taxon>
        <taxon>Ecdysozoa</taxon>
        <taxon>Arthropoda</taxon>
        <taxon>Hexapoda</taxon>
        <taxon>Insecta</taxon>
        <taxon>Pterygota</taxon>
        <taxon>Neoptera</taxon>
        <taxon>Endopterygota</taxon>
        <taxon>Lepidoptera</taxon>
        <taxon>Glossata</taxon>
        <taxon>Ditrysia</taxon>
        <taxon>Bombycoidea</taxon>
        <taxon>Bombycidae</taxon>
        <taxon>Bombycinae</taxon>
        <taxon>Bombyx</taxon>
    </lineage>
</organism>
<feature type="signal peptide" evidence="1">
    <location>
        <begin position="1"/>
        <end position="18"/>
    </location>
</feature>
<keyword evidence="2" id="KW-1185">Reference proteome</keyword>
<evidence type="ECO:0000313" key="2">
    <source>
        <dbReference type="Proteomes" id="UP000504629"/>
    </source>
</evidence>
<dbReference type="AlphaFoldDB" id="A0A6J2JUN8"/>
<name>A0A6J2JUN8_BOMMA</name>
<proteinExistence type="predicted"/>
<dbReference type="GeneID" id="114244869"/>
<keyword evidence="1" id="KW-0732">Signal</keyword>
<dbReference type="Proteomes" id="UP000504629">
    <property type="component" value="Unplaced"/>
</dbReference>
<reference evidence="3" key="1">
    <citation type="submission" date="2025-08" db="UniProtKB">
        <authorList>
            <consortium name="RefSeq"/>
        </authorList>
    </citation>
    <scope>IDENTIFICATION</scope>
    <source>
        <tissue evidence="3">Silk gland</tissue>
    </source>
</reference>
<accession>A0A6J2JUN8</accession>